<evidence type="ECO:0000313" key="1">
    <source>
        <dbReference type="EMBL" id="TXR52888.1"/>
    </source>
</evidence>
<dbReference type="SUPFAM" id="SSF54427">
    <property type="entry name" value="NTF2-like"/>
    <property type="match status" value="1"/>
</dbReference>
<sequence length="137" mass="15294">MAAATTPTDTGAEAVYRRYVATLNARRWEELGAVVHDDVTHDGRRMTRGQFADLLREDVAVIPDLRYDVQALVVSGDHLAARLWFDCTPARPFRGVDTGGRRVAFAEHAFYRLADGRIRTVESVVDVDAVRRQVQPG</sequence>
<comment type="caution">
    <text evidence="1">The sequence shown here is derived from an EMBL/GenBank/DDBJ whole genome shotgun (WGS) entry which is preliminary data.</text>
</comment>
<evidence type="ECO:0000313" key="2">
    <source>
        <dbReference type="Proteomes" id="UP000321234"/>
    </source>
</evidence>
<proteinExistence type="predicted"/>
<dbReference type="Gene3D" id="3.10.450.50">
    <property type="match status" value="1"/>
</dbReference>
<gene>
    <name evidence="1" type="ORF">FMM08_17440</name>
</gene>
<organism evidence="1 2">
    <name type="scientific">Quadrisphaera setariae</name>
    <dbReference type="NCBI Taxonomy" id="2593304"/>
    <lineage>
        <taxon>Bacteria</taxon>
        <taxon>Bacillati</taxon>
        <taxon>Actinomycetota</taxon>
        <taxon>Actinomycetes</taxon>
        <taxon>Kineosporiales</taxon>
        <taxon>Kineosporiaceae</taxon>
        <taxon>Quadrisphaera</taxon>
    </lineage>
</organism>
<dbReference type="Pfam" id="PF07366">
    <property type="entry name" value="SnoaL"/>
    <property type="match status" value="1"/>
</dbReference>
<name>A0A5C8Z6P4_9ACTN</name>
<dbReference type="RefSeq" id="WP_147927655.1">
    <property type="nucleotide sequence ID" value="NZ_VKAC01000011.1"/>
</dbReference>
<dbReference type="InterPro" id="IPR009959">
    <property type="entry name" value="Cyclase_SnoaL-like"/>
</dbReference>
<protein>
    <submittedName>
        <fullName evidence="1">Ester cyclase</fullName>
    </submittedName>
</protein>
<dbReference type="AlphaFoldDB" id="A0A5C8Z6P4"/>
<keyword evidence="2" id="KW-1185">Reference proteome</keyword>
<dbReference type="InterPro" id="IPR032710">
    <property type="entry name" value="NTF2-like_dom_sf"/>
</dbReference>
<dbReference type="OrthoDB" id="9182871at2"/>
<dbReference type="EMBL" id="VKAC01000011">
    <property type="protein sequence ID" value="TXR52888.1"/>
    <property type="molecule type" value="Genomic_DNA"/>
</dbReference>
<dbReference type="GO" id="GO:0030638">
    <property type="term" value="P:polyketide metabolic process"/>
    <property type="evidence" value="ECO:0007669"/>
    <property type="project" value="InterPro"/>
</dbReference>
<dbReference type="Proteomes" id="UP000321234">
    <property type="component" value="Unassembled WGS sequence"/>
</dbReference>
<reference evidence="1 2" key="1">
    <citation type="submission" date="2019-07" db="EMBL/GenBank/DDBJ databases">
        <title>Quadrisphaera sp. strain DD2A genome sequencing and assembly.</title>
        <authorList>
            <person name="Kim I."/>
        </authorList>
    </citation>
    <scope>NUCLEOTIDE SEQUENCE [LARGE SCALE GENOMIC DNA]</scope>
    <source>
        <strain evidence="1 2">DD2A</strain>
    </source>
</reference>
<accession>A0A5C8Z6P4</accession>